<gene>
    <name evidence="2" type="ORF">R3W88_000167</name>
</gene>
<feature type="compositionally biased region" description="Polar residues" evidence="1">
    <location>
        <begin position="57"/>
        <end position="77"/>
    </location>
</feature>
<feature type="region of interest" description="Disordered" evidence="1">
    <location>
        <begin position="1"/>
        <end position="99"/>
    </location>
</feature>
<accession>A0AAV9MHA1</accession>
<evidence type="ECO:0000256" key="1">
    <source>
        <dbReference type="SAM" id="MobiDB-lite"/>
    </source>
</evidence>
<name>A0AAV9MHA1_9SOLN</name>
<feature type="compositionally biased region" description="Basic and acidic residues" evidence="1">
    <location>
        <begin position="29"/>
        <end position="44"/>
    </location>
</feature>
<feature type="compositionally biased region" description="Basic and acidic residues" evidence="1">
    <location>
        <begin position="79"/>
        <end position="92"/>
    </location>
</feature>
<dbReference type="EMBL" id="JAWPEI010000001">
    <property type="protein sequence ID" value="KAK4736470.1"/>
    <property type="molecule type" value="Genomic_DNA"/>
</dbReference>
<dbReference type="Proteomes" id="UP001311915">
    <property type="component" value="Unassembled WGS sequence"/>
</dbReference>
<dbReference type="AlphaFoldDB" id="A0AAV9MHA1"/>
<feature type="compositionally biased region" description="Basic residues" evidence="1">
    <location>
        <begin position="132"/>
        <end position="145"/>
    </location>
</feature>
<comment type="caution">
    <text evidence="2">The sequence shown here is derived from an EMBL/GenBank/DDBJ whole genome shotgun (WGS) entry which is preliminary data.</text>
</comment>
<reference evidence="2 3" key="1">
    <citation type="submission" date="2023-10" db="EMBL/GenBank/DDBJ databases">
        <title>Genome-Wide Identification Analysis in wild type Solanum Pinnatisectum Reveals Some Genes Defensing Phytophthora Infestans.</title>
        <authorList>
            <person name="Sun C."/>
        </authorList>
    </citation>
    <scope>NUCLEOTIDE SEQUENCE [LARGE SCALE GENOMIC DNA]</scope>
    <source>
        <strain evidence="2">LQN</strain>
        <tissue evidence="2">Leaf</tissue>
    </source>
</reference>
<evidence type="ECO:0000313" key="2">
    <source>
        <dbReference type="EMBL" id="KAK4736470.1"/>
    </source>
</evidence>
<protein>
    <submittedName>
        <fullName evidence="2">Uncharacterized protein</fullName>
    </submittedName>
</protein>
<evidence type="ECO:0000313" key="3">
    <source>
        <dbReference type="Proteomes" id="UP001311915"/>
    </source>
</evidence>
<organism evidence="2 3">
    <name type="scientific">Solanum pinnatisectum</name>
    <name type="common">tansyleaf nightshade</name>
    <dbReference type="NCBI Taxonomy" id="50273"/>
    <lineage>
        <taxon>Eukaryota</taxon>
        <taxon>Viridiplantae</taxon>
        <taxon>Streptophyta</taxon>
        <taxon>Embryophyta</taxon>
        <taxon>Tracheophyta</taxon>
        <taxon>Spermatophyta</taxon>
        <taxon>Magnoliopsida</taxon>
        <taxon>eudicotyledons</taxon>
        <taxon>Gunneridae</taxon>
        <taxon>Pentapetalae</taxon>
        <taxon>asterids</taxon>
        <taxon>lamiids</taxon>
        <taxon>Solanales</taxon>
        <taxon>Solanaceae</taxon>
        <taxon>Solanoideae</taxon>
        <taxon>Solaneae</taxon>
        <taxon>Solanum</taxon>
    </lineage>
</organism>
<proteinExistence type="predicted"/>
<feature type="region of interest" description="Disordered" evidence="1">
    <location>
        <begin position="120"/>
        <end position="145"/>
    </location>
</feature>
<sequence>MMSDDTNLVEVDNTSKSEDGNTKSGRVSIHNEDKTPERSSKEDQSLANNYGEDRLNKGNQNNEIRQLFGTSNFSMGENNKGDTEQEIKKGPDLIEDGEDVIQHRRETEEDEDMEYNIQQISKAGDLSPRHTNSIKHGARKGNKEQ</sequence>
<keyword evidence="3" id="KW-1185">Reference proteome</keyword>